<keyword evidence="7" id="KW-1133">Transmembrane helix</keyword>
<dbReference type="InterPro" id="IPR001789">
    <property type="entry name" value="Sig_transdc_resp-reg_receiver"/>
</dbReference>
<sequence length="588" mass="63468">MNGTALSRIRVFRPQPAKLQDEQVSALFRSVAPGVVAAACAAIVLGGLLIAIGRLHWSVAGLWVVAVCACAAGHLQLRRDYRASPPVLRQAPGWPRRFALIAFAEGLFWGWISVVAIGSNPLGVEMLVLVVTLAIAAGSVPCFGPHLPSFLALFLPATLPFLIWSLLAGGTMHEALALLMLIYVGGMGSMGLAYNRNFNALVRLRMEKEDLAAALQVQKDIAERASYEKSQFLASASHDLRQPVHALGLFVGALRGIQISDEGLKLIDQLDHALLGLDNLFHTVLDISRLDAGVLEVRHEDFAVQSILDRVTADLAPAAASKGIGLRQHPCSLGVRSDPVLVERILRNLVENAIRYTESGRVVIGCRRAGAWLHLEVWDTGCGIAQAEQDRIFQEFYQVRDAGAHMRGGLGLGLAIVRRLAKALDAPLTLRSTLGLGSVFRLSLPRAALWEETAIAASSLPSAVLPRAFIVIIDDDDVVRGALGRLLTHWGHQVVAAASGQLAISALADCPERPDLIITDYRIDPDENGLDAVQRFNAEYNAEIPAIIMMGEMQAAELKEVHGSGYLVLHKPVPDRQLRAAIGNLLRP</sequence>
<dbReference type="CDD" id="cd00082">
    <property type="entry name" value="HisKA"/>
    <property type="match status" value="1"/>
</dbReference>
<dbReference type="EC" id="2.7.13.3" evidence="2"/>
<gene>
    <name evidence="10" type="ORF">ASILVAE211_14550</name>
</gene>
<dbReference type="FunFam" id="3.30.565.10:FF:000049">
    <property type="entry name" value="Two-component sensor histidine kinase"/>
    <property type="match status" value="1"/>
</dbReference>
<dbReference type="GO" id="GO:0000155">
    <property type="term" value="F:phosphorelay sensor kinase activity"/>
    <property type="evidence" value="ECO:0007669"/>
    <property type="project" value="InterPro"/>
</dbReference>
<dbReference type="SUPFAM" id="SSF52172">
    <property type="entry name" value="CheY-like"/>
    <property type="match status" value="1"/>
</dbReference>
<proteinExistence type="predicted"/>
<accession>A0A963YSX1</accession>
<dbReference type="SUPFAM" id="SSF47384">
    <property type="entry name" value="Homodimeric domain of signal transducing histidine kinase"/>
    <property type="match status" value="1"/>
</dbReference>
<feature type="domain" description="Response regulatory" evidence="9">
    <location>
        <begin position="469"/>
        <end position="586"/>
    </location>
</feature>
<dbReference type="Pfam" id="PF00072">
    <property type="entry name" value="Response_reg"/>
    <property type="match status" value="1"/>
</dbReference>
<dbReference type="PROSITE" id="PS50110">
    <property type="entry name" value="RESPONSE_REGULATORY"/>
    <property type="match status" value="1"/>
</dbReference>
<evidence type="ECO:0000256" key="5">
    <source>
        <dbReference type="ARBA" id="ARBA00022777"/>
    </source>
</evidence>
<evidence type="ECO:0000259" key="9">
    <source>
        <dbReference type="PROSITE" id="PS50110"/>
    </source>
</evidence>
<evidence type="ECO:0000256" key="6">
    <source>
        <dbReference type="PROSITE-ProRule" id="PRU00169"/>
    </source>
</evidence>
<feature type="domain" description="Histidine kinase" evidence="8">
    <location>
        <begin position="235"/>
        <end position="448"/>
    </location>
</feature>
<dbReference type="InterPro" id="IPR036890">
    <property type="entry name" value="HATPase_C_sf"/>
</dbReference>
<dbReference type="Pfam" id="PF02518">
    <property type="entry name" value="HATPase_c"/>
    <property type="match status" value="1"/>
</dbReference>
<evidence type="ECO:0000313" key="11">
    <source>
        <dbReference type="Proteomes" id="UP000708298"/>
    </source>
</evidence>
<reference evidence="10" key="1">
    <citation type="journal article" date="2021" name="Microorganisms">
        <title>Acidisoma silvae sp. nov. and Acidisomacellulosilytica sp. nov., Two Acidophilic Bacteria Isolated from Decaying Wood, Hydrolyzing Cellulose and Producing Poly-3-hydroxybutyrate.</title>
        <authorList>
            <person name="Mieszkin S."/>
            <person name="Pouder E."/>
            <person name="Uroz S."/>
            <person name="Simon-Colin C."/>
            <person name="Alain K."/>
        </authorList>
    </citation>
    <scope>NUCLEOTIDE SEQUENCE</scope>
    <source>
        <strain evidence="10">HW T2.11</strain>
    </source>
</reference>
<keyword evidence="5" id="KW-0418">Kinase</keyword>
<feature type="transmembrane region" description="Helical" evidence="7">
    <location>
        <begin position="150"/>
        <end position="169"/>
    </location>
</feature>
<keyword evidence="7" id="KW-0472">Membrane</keyword>
<name>A0A963YSX1_9PROT</name>
<protein>
    <recommendedName>
        <fullName evidence="2">histidine kinase</fullName>
        <ecNumber evidence="2">2.7.13.3</ecNumber>
    </recommendedName>
</protein>
<evidence type="ECO:0000256" key="1">
    <source>
        <dbReference type="ARBA" id="ARBA00000085"/>
    </source>
</evidence>
<feature type="modified residue" description="4-aspartylphosphate" evidence="6">
    <location>
        <position position="520"/>
    </location>
</feature>
<evidence type="ECO:0000256" key="7">
    <source>
        <dbReference type="SAM" id="Phobius"/>
    </source>
</evidence>
<feature type="transmembrane region" description="Helical" evidence="7">
    <location>
        <begin position="57"/>
        <end position="77"/>
    </location>
</feature>
<feature type="transmembrane region" description="Helical" evidence="7">
    <location>
        <begin position="175"/>
        <end position="195"/>
    </location>
</feature>
<keyword evidence="7" id="KW-0812">Transmembrane</keyword>
<feature type="transmembrane region" description="Helical" evidence="7">
    <location>
        <begin position="98"/>
        <end position="118"/>
    </location>
</feature>
<reference evidence="10" key="2">
    <citation type="submission" date="2021-01" db="EMBL/GenBank/DDBJ databases">
        <authorList>
            <person name="Mieszkin S."/>
            <person name="Pouder E."/>
            <person name="Alain K."/>
        </authorList>
    </citation>
    <scope>NUCLEOTIDE SEQUENCE</scope>
    <source>
        <strain evidence="10">HW T2.11</strain>
    </source>
</reference>
<dbReference type="InterPro" id="IPR005467">
    <property type="entry name" value="His_kinase_dom"/>
</dbReference>
<dbReference type="SMART" id="SM00388">
    <property type="entry name" value="HisKA"/>
    <property type="match status" value="1"/>
</dbReference>
<dbReference type="PROSITE" id="PS50109">
    <property type="entry name" value="HIS_KIN"/>
    <property type="match status" value="1"/>
</dbReference>
<dbReference type="InterPro" id="IPR004358">
    <property type="entry name" value="Sig_transdc_His_kin-like_C"/>
</dbReference>
<dbReference type="InterPro" id="IPR011006">
    <property type="entry name" value="CheY-like_superfamily"/>
</dbReference>
<dbReference type="RefSeq" id="WP_227322068.1">
    <property type="nucleotide sequence ID" value="NZ_JAESVB010000006.1"/>
</dbReference>
<evidence type="ECO:0000256" key="3">
    <source>
        <dbReference type="ARBA" id="ARBA00022553"/>
    </source>
</evidence>
<dbReference type="PANTHER" id="PTHR43047:SF9">
    <property type="entry name" value="HISTIDINE KINASE"/>
    <property type="match status" value="1"/>
</dbReference>
<dbReference type="EMBL" id="JAESVB010000006">
    <property type="protein sequence ID" value="MCB8876411.1"/>
    <property type="molecule type" value="Genomic_DNA"/>
</dbReference>
<evidence type="ECO:0000259" key="8">
    <source>
        <dbReference type="PROSITE" id="PS50109"/>
    </source>
</evidence>
<dbReference type="Gene3D" id="1.10.287.130">
    <property type="match status" value="1"/>
</dbReference>
<dbReference type="CDD" id="cd00156">
    <property type="entry name" value="REC"/>
    <property type="match status" value="1"/>
</dbReference>
<keyword evidence="3 6" id="KW-0597">Phosphoprotein</keyword>
<evidence type="ECO:0000313" key="10">
    <source>
        <dbReference type="EMBL" id="MCB8876411.1"/>
    </source>
</evidence>
<dbReference type="PRINTS" id="PR00344">
    <property type="entry name" value="BCTRLSENSOR"/>
</dbReference>
<dbReference type="Proteomes" id="UP000708298">
    <property type="component" value="Unassembled WGS sequence"/>
</dbReference>
<feature type="transmembrane region" description="Helical" evidence="7">
    <location>
        <begin position="26"/>
        <end position="51"/>
    </location>
</feature>
<dbReference type="SUPFAM" id="SSF55874">
    <property type="entry name" value="ATPase domain of HSP90 chaperone/DNA topoisomerase II/histidine kinase"/>
    <property type="match status" value="1"/>
</dbReference>
<dbReference type="InterPro" id="IPR003594">
    <property type="entry name" value="HATPase_dom"/>
</dbReference>
<keyword evidence="4" id="KW-0808">Transferase</keyword>
<feature type="transmembrane region" description="Helical" evidence="7">
    <location>
        <begin position="124"/>
        <end position="143"/>
    </location>
</feature>
<evidence type="ECO:0000256" key="2">
    <source>
        <dbReference type="ARBA" id="ARBA00012438"/>
    </source>
</evidence>
<dbReference type="AlphaFoldDB" id="A0A963YSX1"/>
<comment type="caution">
    <text evidence="10">The sequence shown here is derived from an EMBL/GenBank/DDBJ whole genome shotgun (WGS) entry which is preliminary data.</text>
</comment>
<dbReference type="Pfam" id="PF00512">
    <property type="entry name" value="HisKA"/>
    <property type="match status" value="1"/>
</dbReference>
<organism evidence="10 11">
    <name type="scientific">Acidisoma silvae</name>
    <dbReference type="NCBI Taxonomy" id="2802396"/>
    <lineage>
        <taxon>Bacteria</taxon>
        <taxon>Pseudomonadati</taxon>
        <taxon>Pseudomonadota</taxon>
        <taxon>Alphaproteobacteria</taxon>
        <taxon>Acetobacterales</taxon>
        <taxon>Acidocellaceae</taxon>
        <taxon>Acidisoma</taxon>
    </lineage>
</organism>
<dbReference type="PANTHER" id="PTHR43047">
    <property type="entry name" value="TWO-COMPONENT HISTIDINE PROTEIN KINASE"/>
    <property type="match status" value="1"/>
</dbReference>
<evidence type="ECO:0000256" key="4">
    <source>
        <dbReference type="ARBA" id="ARBA00022679"/>
    </source>
</evidence>
<dbReference type="InterPro" id="IPR036097">
    <property type="entry name" value="HisK_dim/P_sf"/>
</dbReference>
<comment type="catalytic activity">
    <reaction evidence="1">
        <text>ATP + protein L-histidine = ADP + protein N-phospho-L-histidine.</text>
        <dbReference type="EC" id="2.7.13.3"/>
    </reaction>
</comment>
<keyword evidence="11" id="KW-1185">Reference proteome</keyword>
<dbReference type="Gene3D" id="3.30.565.10">
    <property type="entry name" value="Histidine kinase-like ATPase, C-terminal domain"/>
    <property type="match status" value="1"/>
</dbReference>
<dbReference type="Gene3D" id="3.40.50.2300">
    <property type="match status" value="1"/>
</dbReference>
<dbReference type="GO" id="GO:0005886">
    <property type="term" value="C:plasma membrane"/>
    <property type="evidence" value="ECO:0007669"/>
    <property type="project" value="TreeGrafter"/>
</dbReference>
<dbReference type="InterPro" id="IPR003661">
    <property type="entry name" value="HisK_dim/P_dom"/>
</dbReference>
<dbReference type="SMART" id="SM00448">
    <property type="entry name" value="REC"/>
    <property type="match status" value="1"/>
</dbReference>
<dbReference type="GO" id="GO:0009927">
    <property type="term" value="F:histidine phosphotransfer kinase activity"/>
    <property type="evidence" value="ECO:0007669"/>
    <property type="project" value="TreeGrafter"/>
</dbReference>
<dbReference type="SMART" id="SM00387">
    <property type="entry name" value="HATPase_c"/>
    <property type="match status" value="1"/>
</dbReference>